<accession>A0AAW3T6E1</accession>
<evidence type="ECO:0000313" key="1">
    <source>
        <dbReference type="EMBL" id="MBA8990583.1"/>
    </source>
</evidence>
<gene>
    <name evidence="1" type="ORF">FHW23_001829</name>
</gene>
<dbReference type="EMBL" id="JACGXP010000002">
    <property type="protein sequence ID" value="MBA8990583.1"/>
    <property type="molecule type" value="Genomic_DNA"/>
</dbReference>
<dbReference type="Proteomes" id="UP000590225">
    <property type="component" value="Unassembled WGS sequence"/>
</dbReference>
<proteinExistence type="predicted"/>
<comment type="caution">
    <text evidence="1">The sequence shown here is derived from an EMBL/GenBank/DDBJ whole genome shotgun (WGS) entry which is preliminary data.</text>
</comment>
<protein>
    <submittedName>
        <fullName evidence="1">Uncharacterized protein</fullName>
    </submittedName>
</protein>
<evidence type="ECO:0000313" key="2">
    <source>
        <dbReference type="Proteomes" id="UP000590225"/>
    </source>
</evidence>
<reference evidence="1 2" key="1">
    <citation type="submission" date="2020-07" db="EMBL/GenBank/DDBJ databases">
        <title>Above-ground endophytic microbial communities from plants in different locations in the United States.</title>
        <authorList>
            <person name="Frank C."/>
        </authorList>
    </citation>
    <scope>NUCLEOTIDE SEQUENCE [LARGE SCALE GENOMIC DNA]</scope>
    <source>
        <strain evidence="1 2">WPL5_2</strain>
    </source>
</reference>
<organism evidence="1 2">
    <name type="scientific">Curtobacterium pusillum</name>
    <dbReference type="NCBI Taxonomy" id="69373"/>
    <lineage>
        <taxon>Bacteria</taxon>
        <taxon>Bacillati</taxon>
        <taxon>Actinomycetota</taxon>
        <taxon>Actinomycetes</taxon>
        <taxon>Micrococcales</taxon>
        <taxon>Microbacteriaceae</taxon>
        <taxon>Curtobacterium</taxon>
    </lineage>
</organism>
<sequence>MEATQPSGTTKRRVELRITRPMLTWFARPTVTIDGVGHPAQWGTGTWAVPDDGAAVIGVYLYNRAWRFGAASRTVTGDDAGERFVYRSGLLPVGAGRIEQQRAHRQNLS</sequence>
<dbReference type="AlphaFoldDB" id="A0AAW3T6E1"/>
<name>A0AAW3T6E1_9MICO</name>
<dbReference type="RefSeq" id="WP_338085094.1">
    <property type="nucleotide sequence ID" value="NZ_JACGXP010000002.1"/>
</dbReference>